<feature type="compositionally biased region" description="Low complexity" evidence="1">
    <location>
        <begin position="473"/>
        <end position="491"/>
    </location>
</feature>
<comment type="caution">
    <text evidence="2">The sequence shown here is derived from an EMBL/GenBank/DDBJ whole genome shotgun (WGS) entry which is preliminary data.</text>
</comment>
<feature type="region of interest" description="Disordered" evidence="1">
    <location>
        <begin position="350"/>
        <end position="371"/>
    </location>
</feature>
<evidence type="ECO:0000313" key="2">
    <source>
        <dbReference type="EMBL" id="KAJ3085172.1"/>
    </source>
</evidence>
<proteinExistence type="predicted"/>
<feature type="non-terminal residue" evidence="2">
    <location>
        <position position="1"/>
    </location>
</feature>
<sequence length="635" mass="69848">YQHASVARKTLRSYTNLVATFAKPKPVVTAAEMEQQQQQQVSATAFFSKDTTSQFSGGHDVRLASTSSVSSAYHLDDDFITVSEKLAKLSMAHASSNDSGSHARAKSVDSFIANREALEHLCNGLKTPLQARQQYQQASYESNIASPPDITFESYTAHYARRFSDFDRQQQVPMAAGRSDDMQEEIAGAKHRYSNFSSQNVTPQPPSFSNQFVVEQEPFSPSDRGSRRLSIVRFDVSPVPRSSFSTSGYGNESSSLFTPQANATKSFDTGGLSPFKLSVPFVNSDGLLQQQMQQEQQPLQQNYQRLQQQHWEQQNKTVELMSFKAPITPATTPNPAKSLNYATTSTQELIKEQQQHQQQQHQVNPENKSTKVNEITLALATSTTAKQAMEIEAHQKQEKQDEIKQDEEFSSGIVPEITTSPADSEYSFKNQPPRNSSKNNTIFPWPLSRQEMDALQIIPILARSDAQHDDDSSGSLSDSSASSSSSTATAAPIRMGPGLKTKKRSFVDQLVGMDDLEPVSPPRRNRGRNGEGANRMPKHKRRKAGAASAVMPVIPARNVAMLLGMTHAATFADAAAAAAAAATEKGSDSFYVNTVGKWNGMVVDAAGTFVVPECEENVIKQHSVAMLNPRYFENF</sequence>
<dbReference type="Proteomes" id="UP001211907">
    <property type="component" value="Unassembled WGS sequence"/>
</dbReference>
<evidence type="ECO:0000256" key="1">
    <source>
        <dbReference type="SAM" id="MobiDB-lite"/>
    </source>
</evidence>
<gene>
    <name evidence="2" type="ORF">HK100_009139</name>
</gene>
<protein>
    <submittedName>
        <fullName evidence="2">Uncharacterized protein</fullName>
    </submittedName>
</protein>
<accession>A0AAD5X647</accession>
<keyword evidence="3" id="KW-1185">Reference proteome</keyword>
<reference evidence="2" key="1">
    <citation type="submission" date="2020-05" db="EMBL/GenBank/DDBJ databases">
        <title>Phylogenomic resolution of chytrid fungi.</title>
        <authorList>
            <person name="Stajich J.E."/>
            <person name="Amses K."/>
            <person name="Simmons R."/>
            <person name="Seto K."/>
            <person name="Myers J."/>
            <person name="Bonds A."/>
            <person name="Quandt C.A."/>
            <person name="Barry K."/>
            <person name="Liu P."/>
            <person name="Grigoriev I."/>
            <person name="Longcore J.E."/>
            <person name="James T.Y."/>
        </authorList>
    </citation>
    <scope>NUCLEOTIDE SEQUENCE</scope>
    <source>
        <strain evidence="2">JEL0513</strain>
    </source>
</reference>
<feature type="region of interest" description="Disordered" evidence="1">
    <location>
        <begin position="464"/>
        <end position="548"/>
    </location>
</feature>
<feature type="compositionally biased region" description="Basic and acidic residues" evidence="1">
    <location>
        <begin position="391"/>
        <end position="407"/>
    </location>
</feature>
<evidence type="ECO:0000313" key="3">
    <source>
        <dbReference type="Proteomes" id="UP001211907"/>
    </source>
</evidence>
<dbReference type="AlphaFoldDB" id="A0AAD5X647"/>
<feature type="region of interest" description="Disordered" evidence="1">
    <location>
        <begin position="391"/>
        <end position="444"/>
    </location>
</feature>
<feature type="compositionally biased region" description="Polar residues" evidence="1">
    <location>
        <begin position="417"/>
        <end position="442"/>
    </location>
</feature>
<name>A0AAD5X647_9FUNG</name>
<organism evidence="2 3">
    <name type="scientific">Physocladia obscura</name>
    <dbReference type="NCBI Taxonomy" id="109957"/>
    <lineage>
        <taxon>Eukaryota</taxon>
        <taxon>Fungi</taxon>
        <taxon>Fungi incertae sedis</taxon>
        <taxon>Chytridiomycota</taxon>
        <taxon>Chytridiomycota incertae sedis</taxon>
        <taxon>Chytridiomycetes</taxon>
        <taxon>Chytridiales</taxon>
        <taxon>Chytriomycetaceae</taxon>
        <taxon>Physocladia</taxon>
    </lineage>
</organism>
<dbReference type="EMBL" id="JADGJH010004615">
    <property type="protein sequence ID" value="KAJ3085172.1"/>
    <property type="molecule type" value="Genomic_DNA"/>
</dbReference>